<dbReference type="GO" id="GO:0016301">
    <property type="term" value="F:kinase activity"/>
    <property type="evidence" value="ECO:0007669"/>
    <property type="project" value="UniProtKB-KW"/>
</dbReference>
<evidence type="ECO:0000259" key="3">
    <source>
        <dbReference type="Pfam" id="PF01937"/>
    </source>
</evidence>
<sequence>AYGNLTVRSLLDTREQFLNESQFSDPYALVKQKENEAALLNLSERLAALNKLSWYDRQIEIIEGILAGNVFDWGAKEVVKLMMKGDLQFETARKNLQGLQLCFGQPVDVEILTLLRSEIDEVREAVQTWMLKKNQMTTLLSNIKLFIFQWK</sequence>
<comment type="cofactor">
    <cofactor evidence="1">
        <name>Ni(2+)</name>
        <dbReference type="ChEBI" id="CHEBI:49786"/>
    </cofactor>
</comment>
<keyword evidence="4" id="KW-0418">Kinase</keyword>
<gene>
    <name evidence="4" type="ORF">PACLA_8A043473</name>
</gene>
<keyword evidence="2" id="KW-0533">Nickel</keyword>
<keyword evidence="5" id="KW-1185">Reference proteome</keyword>
<feature type="domain" description="Damage-control phosphatase ARMT1-like metal-binding" evidence="3">
    <location>
        <begin position="12"/>
        <end position="87"/>
    </location>
</feature>
<dbReference type="Proteomes" id="UP001152795">
    <property type="component" value="Unassembled WGS sequence"/>
</dbReference>
<organism evidence="4 5">
    <name type="scientific">Paramuricea clavata</name>
    <name type="common">Red gorgonian</name>
    <name type="synonym">Violescent sea-whip</name>
    <dbReference type="NCBI Taxonomy" id="317549"/>
    <lineage>
        <taxon>Eukaryota</taxon>
        <taxon>Metazoa</taxon>
        <taxon>Cnidaria</taxon>
        <taxon>Anthozoa</taxon>
        <taxon>Octocorallia</taxon>
        <taxon>Malacalcyonacea</taxon>
        <taxon>Plexauridae</taxon>
        <taxon>Paramuricea</taxon>
    </lineage>
</organism>
<name>A0A6S7HMS5_PARCT</name>
<dbReference type="EMBL" id="CACRXK020005556">
    <property type="protein sequence ID" value="CAB4006614.1"/>
    <property type="molecule type" value="Genomic_DNA"/>
</dbReference>
<protein>
    <submittedName>
        <fullName evidence="4">Pantothenate kinase 4</fullName>
    </submittedName>
</protein>
<reference evidence="4" key="1">
    <citation type="submission" date="2020-04" db="EMBL/GenBank/DDBJ databases">
        <authorList>
            <person name="Alioto T."/>
            <person name="Alioto T."/>
            <person name="Gomez Garrido J."/>
        </authorList>
    </citation>
    <scope>NUCLEOTIDE SEQUENCE</scope>
    <source>
        <strain evidence="4">A484AB</strain>
    </source>
</reference>
<dbReference type="Pfam" id="PF01937">
    <property type="entry name" value="ARMT1-like_dom"/>
    <property type="match status" value="1"/>
</dbReference>
<evidence type="ECO:0000256" key="1">
    <source>
        <dbReference type="ARBA" id="ARBA00001967"/>
    </source>
</evidence>
<comment type="caution">
    <text evidence="4">The sequence shown here is derived from an EMBL/GenBank/DDBJ whole genome shotgun (WGS) entry which is preliminary data.</text>
</comment>
<dbReference type="SUPFAM" id="SSF111321">
    <property type="entry name" value="AF1104-like"/>
    <property type="match status" value="1"/>
</dbReference>
<dbReference type="OrthoDB" id="6018540at2759"/>
<accession>A0A6S7HMS5</accession>
<evidence type="ECO:0000313" key="4">
    <source>
        <dbReference type="EMBL" id="CAB4006614.1"/>
    </source>
</evidence>
<keyword evidence="4" id="KW-0808">Transferase</keyword>
<evidence type="ECO:0000256" key="2">
    <source>
        <dbReference type="ARBA" id="ARBA00022596"/>
    </source>
</evidence>
<evidence type="ECO:0000313" key="5">
    <source>
        <dbReference type="Proteomes" id="UP001152795"/>
    </source>
</evidence>
<dbReference type="InterPro" id="IPR002791">
    <property type="entry name" value="ARMT1-like_metal-bd"/>
</dbReference>
<proteinExistence type="predicted"/>
<dbReference type="AlphaFoldDB" id="A0A6S7HMS5"/>
<dbReference type="InterPro" id="IPR036075">
    <property type="entry name" value="ARMT-1-like_metal-bd_sf"/>
</dbReference>
<feature type="non-terminal residue" evidence="4">
    <location>
        <position position="1"/>
    </location>
</feature>